<feature type="compositionally biased region" description="Basic and acidic residues" evidence="1">
    <location>
        <begin position="554"/>
        <end position="567"/>
    </location>
</feature>
<dbReference type="Proteomes" id="UP000290572">
    <property type="component" value="Unassembled WGS sequence"/>
</dbReference>
<keyword evidence="4" id="KW-1185">Reference proteome</keyword>
<feature type="compositionally biased region" description="Basic and acidic residues" evidence="1">
    <location>
        <begin position="1"/>
        <end position="11"/>
    </location>
</feature>
<proteinExistence type="predicted"/>
<feature type="region of interest" description="Disordered" evidence="1">
    <location>
        <begin position="1"/>
        <end position="35"/>
    </location>
</feature>
<evidence type="ECO:0000313" key="3">
    <source>
        <dbReference type="EMBL" id="RXN37592.1"/>
    </source>
</evidence>
<dbReference type="PANTHER" id="PTHR47331:SF6">
    <property type="entry name" value="DOUBLECORTIN DOMAIN-CONTAINING PROTEIN"/>
    <property type="match status" value="1"/>
</dbReference>
<evidence type="ECO:0000256" key="1">
    <source>
        <dbReference type="SAM" id="MobiDB-lite"/>
    </source>
</evidence>
<feature type="compositionally biased region" description="Basic and acidic residues" evidence="1">
    <location>
        <begin position="100"/>
        <end position="115"/>
    </location>
</feature>
<evidence type="ECO:0000313" key="4">
    <source>
        <dbReference type="Proteomes" id="UP000290572"/>
    </source>
</evidence>
<dbReference type="EMBL" id="QBIY01005646">
    <property type="protein sequence ID" value="RXN37592.1"/>
    <property type="molecule type" value="Genomic_DNA"/>
</dbReference>
<dbReference type="Pfam" id="PF05380">
    <property type="entry name" value="Peptidase_A17"/>
    <property type="match status" value="1"/>
</dbReference>
<name>A0A498NZ63_LABRO</name>
<accession>A0A498NZ63</accession>
<dbReference type="InterPro" id="IPR008042">
    <property type="entry name" value="Retrotrans_Pao"/>
</dbReference>
<dbReference type="EMBL" id="QBIY01012731">
    <property type="protein sequence ID" value="RXN17978.1"/>
    <property type="molecule type" value="Genomic_DNA"/>
</dbReference>
<reference evidence="3 4" key="1">
    <citation type="submission" date="2018-03" db="EMBL/GenBank/DDBJ databases">
        <title>Draft genome sequence of Rohu Carp (Labeo rohita).</title>
        <authorList>
            <person name="Das P."/>
            <person name="Kushwaha B."/>
            <person name="Joshi C.G."/>
            <person name="Kumar D."/>
            <person name="Nagpure N.S."/>
            <person name="Sahoo L."/>
            <person name="Das S.P."/>
            <person name="Bit A."/>
            <person name="Patnaik S."/>
            <person name="Meher P.K."/>
            <person name="Jayasankar P."/>
            <person name="Koringa P.G."/>
            <person name="Patel N.V."/>
            <person name="Hinsu A.T."/>
            <person name="Kumar R."/>
            <person name="Pandey M."/>
            <person name="Agarwal S."/>
            <person name="Srivastava S."/>
            <person name="Singh M."/>
            <person name="Iquebal M.A."/>
            <person name="Jaiswal S."/>
            <person name="Angadi U.B."/>
            <person name="Kumar N."/>
            <person name="Raza M."/>
            <person name="Shah T.M."/>
            <person name="Rai A."/>
            <person name="Jena J.K."/>
        </authorList>
    </citation>
    <scope>NUCLEOTIDE SEQUENCE [LARGE SCALE GENOMIC DNA]</scope>
    <source>
        <strain evidence="3">DASCIFA01</strain>
        <tissue evidence="3">Testis</tissue>
    </source>
</reference>
<evidence type="ECO:0000313" key="2">
    <source>
        <dbReference type="EMBL" id="RXN17978.1"/>
    </source>
</evidence>
<evidence type="ECO:0008006" key="5">
    <source>
        <dbReference type="Google" id="ProtNLM"/>
    </source>
</evidence>
<organism evidence="3 4">
    <name type="scientific">Labeo rohita</name>
    <name type="common">Indian major carp</name>
    <name type="synonym">Cyprinus rohita</name>
    <dbReference type="NCBI Taxonomy" id="84645"/>
    <lineage>
        <taxon>Eukaryota</taxon>
        <taxon>Metazoa</taxon>
        <taxon>Chordata</taxon>
        <taxon>Craniata</taxon>
        <taxon>Vertebrata</taxon>
        <taxon>Euteleostomi</taxon>
        <taxon>Actinopterygii</taxon>
        <taxon>Neopterygii</taxon>
        <taxon>Teleostei</taxon>
        <taxon>Ostariophysi</taxon>
        <taxon>Cypriniformes</taxon>
        <taxon>Cyprinidae</taxon>
        <taxon>Labeoninae</taxon>
        <taxon>Labeonini</taxon>
        <taxon>Labeo</taxon>
    </lineage>
</organism>
<feature type="compositionally biased region" description="Low complexity" evidence="1">
    <location>
        <begin position="16"/>
        <end position="33"/>
    </location>
</feature>
<dbReference type="PANTHER" id="PTHR47331">
    <property type="entry name" value="PHD-TYPE DOMAIN-CONTAINING PROTEIN"/>
    <property type="match status" value="1"/>
</dbReference>
<feature type="region of interest" description="Disordered" evidence="1">
    <location>
        <begin position="100"/>
        <end position="120"/>
    </location>
</feature>
<sequence length="1291" mass="144544">MSTMEEYKDGDTASQKSAGSSHTSVSTASAATKARAKAEAARVRASFAEKEAKLKIEQAEREAKALLEKARLDVELSALTLHREAAAAIAQAEILEAAEEQSKVPDEKSDKKSLKVESMQRTSDYVTQQAELKNYSHCEDLVPVKQEESFVTWDKLVESSPLTQTRNAEKECTALSDSYFSPLKTSPNTPETNNQNLSHHQSGASIGLNATAQPYAPLHYTSLVEPIKDSSMTEFVKFLARRELVTTGLNQFNDRPESFRAWQSSFLNAIKDLDISPSEELDLLTKWLGKESGHYVNRIRLMHVNNPQLALKKAWDRLVECYASPEVIEEALFKKLDMFTKISNNDSVRLRELGDLLMEILSAKQDGYLPGLAFLDTARGVSPIVAKLSHSLQEKWVAQGSKFKAEHNGLFPPFSFFAEFICYEARIRNDPSFSLIHSSDIHSKERTIPRMTRVSLSAHKTDVVRDRRAENLEKYCPIHNRPHPLKRCRTFRAKPIEERKSFLRENGVCYKCCTSTTHLAKDCKVAVMCYECESKLHVTAMHPGLPSQVPKSPKPQEGHGAEGDDNKLSTSTVTSHCTQICGKGQLGKSCSKICLVRVSPQNQPEKVIKMYAVLDDQSNRSLAKSDFFELFGVDSEPSSYSLRTCAGVMNMSARKAEGFVISPAEGGSPFALPPLIECTQILASRSDIPTPSVALNHSHLRSIACQIPKLDPNAQILLLLGRDIIRVHKVRKQINGPPDAPFAQKLDLGWVVVGEVCLGNAHIPSVSTFKTNILENGRTTYLSPCTSYMNLKEEAPYSGEPKGVTFGTCKNSMYRTPVNGLDCDVFQRTDIDNELAPSIEDTAFLRIMDSEVYRDEGNSWVAPLPFRAPRHILPNNREQALNRFRSLQRTLKKKPEMEKQFVAFMKKRLENDHAEPAPPLKEGEECWFLPIFAVYHPKKPDQIRVVFDSSAQHHGISLNNVLLTGPDLNNNLLGVLLRFRKELIAITADIQQMFHCFKVREDHRNFLRFLWFRDSDPTKDVIEYRMKVHVFGNSPSPAVAIYGLRQAASEGEKVHGSDTKQFVGRHFYVDNGLVSLPTDDQAISLLQRTRASLAESNLRLHKIASNSPVVMQAFPQKEHAKIVKDLDLSGSVPPIQRTLGLCWEIAGDTFTYEVSSVNKPFTKRGVLSTVNSIFDPLGMVSPVTIQGRALLRELSNYTSDWDALLPEEKRKEWETWRDSLQDLKQLHIPRTYIPVSLSEAKLVELCVFSDASTKAISAVAYLRATASDGNCNVRFVLGKPKLAPQHKPTIP</sequence>
<feature type="region of interest" description="Disordered" evidence="1">
    <location>
        <begin position="179"/>
        <end position="202"/>
    </location>
</feature>
<protein>
    <recommendedName>
        <fullName evidence="5">Peptidase aspartic putative domain-containing protein</fullName>
    </recommendedName>
</protein>
<feature type="region of interest" description="Disordered" evidence="1">
    <location>
        <begin position="543"/>
        <end position="568"/>
    </location>
</feature>
<dbReference type="SUPFAM" id="SSF56672">
    <property type="entry name" value="DNA/RNA polymerases"/>
    <property type="match status" value="1"/>
</dbReference>
<comment type="caution">
    <text evidence="3">The sequence shown here is derived from an EMBL/GenBank/DDBJ whole genome shotgun (WGS) entry which is preliminary data.</text>
</comment>
<dbReference type="STRING" id="84645.A0A498NZ63"/>
<gene>
    <name evidence="3" type="ORF">ROHU_001911</name>
    <name evidence="2" type="ORF">ROHU_007948</name>
</gene>
<dbReference type="InterPro" id="IPR043502">
    <property type="entry name" value="DNA/RNA_pol_sf"/>
</dbReference>